<sequence>MLDQPGEGHLGEQNNFLYSPSNNNLIYNAAVDKSWEIFLYIGRIHMWDGFVYLFLLVWNSEPDNSLLDSELSLIGGHLSNLHTFGATSKDKGVATDEIIKQYKECRNTNNEALRNEVMGKVYYHLSHQSIYGQSLTNIILLLNSMNYLQKQALRHVFISRIYGYAKFAEYLSKVWVNKPTDVTKENDQLLIKENQTRIIETGLRQFLNLSNQNEKSYAESVRIENNTINKQEETTRKSLIDEISDKNSEIVKPAPDSTEFVKTKEEPAGKKMEIMDNVEIKKKEEPEFVSDENLTKKKDVENEAINKDDKENNFETNKDDKDDNIKTNKDDKDDNNDDDIETKDDKEVNIEINKGDKEDNIESNKDDKDKEENTSKEKIRIDKKSNKSSQNRNSSYKLDSIKVEKLQQEIEALQENKKSEVDKLQQEIDALRQEAAKHQAALGVIMNVGWRDDDSNNSMQLTKDIEKLQKDLADFTRVKRGGIKINNDAVRTLFQNLKCKTLVENKTNAKLVLSAALQRKLINHTLNHMDDYFNRTSNDLPNKVDLITDDKLEAAIFSKTNQLIELTERFTKVNTGTDAHTKMLPIKIRQHIYAALGERGFVDSNHPLIKKLVDENLNGMNKHRTIDDEEKNKKINSEAAIIIRQILHYFYFRLQTQEPKPSIKFYESGEEFDHSVMESVGQIKNDEEEDNEELEVEICSFPAIALLENLDEEKRRVFTKAQVIVRPKKSV</sequence>
<keyword evidence="4" id="KW-1185">Reference proteome</keyword>
<keyword evidence="1" id="KW-0175">Coiled coil</keyword>
<accession>A0A2I1GLB8</accession>
<feature type="compositionally biased region" description="Basic and acidic residues" evidence="2">
    <location>
        <begin position="343"/>
        <end position="385"/>
    </location>
</feature>
<dbReference type="EMBL" id="LLXI01000544">
    <property type="protein sequence ID" value="PKY47436.1"/>
    <property type="molecule type" value="Genomic_DNA"/>
</dbReference>
<name>A0A2I1GLB8_9GLOM</name>
<comment type="caution">
    <text evidence="3">The sequence shown here is derived from an EMBL/GenBank/DDBJ whole genome shotgun (WGS) entry which is preliminary data.</text>
</comment>
<protein>
    <submittedName>
        <fullName evidence="3">Uncharacterized protein</fullName>
    </submittedName>
</protein>
<reference evidence="3 4" key="1">
    <citation type="submission" date="2015-10" db="EMBL/GenBank/DDBJ databases">
        <title>Genome analyses suggest a sexual origin of heterokaryosis in a supposedly ancient asexual fungus.</title>
        <authorList>
            <person name="Ropars J."/>
            <person name="Sedzielewska K."/>
            <person name="Noel J."/>
            <person name="Charron P."/>
            <person name="Farinelli L."/>
            <person name="Marton T."/>
            <person name="Kruger M."/>
            <person name="Pelin A."/>
            <person name="Brachmann A."/>
            <person name="Corradi N."/>
        </authorList>
    </citation>
    <scope>NUCLEOTIDE SEQUENCE [LARGE SCALE GENOMIC DNA]</scope>
    <source>
        <strain evidence="3 4">A4</strain>
    </source>
</reference>
<dbReference type="AlphaFoldDB" id="A0A2I1GLB8"/>
<dbReference type="VEuPathDB" id="FungiDB:RhiirFUN_008214"/>
<evidence type="ECO:0000313" key="4">
    <source>
        <dbReference type="Proteomes" id="UP000234323"/>
    </source>
</evidence>
<feature type="coiled-coil region" evidence="1">
    <location>
        <begin position="396"/>
        <end position="478"/>
    </location>
</feature>
<dbReference type="VEuPathDB" id="FungiDB:RhiirA1_531415"/>
<evidence type="ECO:0000256" key="2">
    <source>
        <dbReference type="SAM" id="MobiDB-lite"/>
    </source>
</evidence>
<dbReference type="Proteomes" id="UP000234323">
    <property type="component" value="Unassembled WGS sequence"/>
</dbReference>
<feature type="region of interest" description="Disordered" evidence="2">
    <location>
        <begin position="292"/>
        <end position="396"/>
    </location>
</feature>
<gene>
    <name evidence="3" type="ORF">RhiirA4_444845</name>
</gene>
<dbReference type="VEuPathDB" id="FungiDB:FUN_007829"/>
<feature type="compositionally biased region" description="Acidic residues" evidence="2">
    <location>
        <begin position="333"/>
        <end position="342"/>
    </location>
</feature>
<evidence type="ECO:0000256" key="1">
    <source>
        <dbReference type="SAM" id="Coils"/>
    </source>
</evidence>
<feature type="compositionally biased region" description="Basic and acidic residues" evidence="2">
    <location>
        <begin position="293"/>
        <end position="332"/>
    </location>
</feature>
<dbReference type="OrthoDB" id="2439870at2759"/>
<evidence type="ECO:0000313" key="3">
    <source>
        <dbReference type="EMBL" id="PKY47436.1"/>
    </source>
</evidence>
<organism evidence="3 4">
    <name type="scientific">Rhizophagus irregularis</name>
    <dbReference type="NCBI Taxonomy" id="588596"/>
    <lineage>
        <taxon>Eukaryota</taxon>
        <taxon>Fungi</taxon>
        <taxon>Fungi incertae sedis</taxon>
        <taxon>Mucoromycota</taxon>
        <taxon>Glomeromycotina</taxon>
        <taxon>Glomeromycetes</taxon>
        <taxon>Glomerales</taxon>
        <taxon>Glomeraceae</taxon>
        <taxon>Rhizophagus</taxon>
    </lineage>
</organism>
<proteinExistence type="predicted"/>